<dbReference type="PRINTS" id="PR00617">
    <property type="entry name" value="COPPERFIST"/>
</dbReference>
<keyword evidence="5" id="KW-0805">Transcription regulation</keyword>
<dbReference type="OrthoDB" id="5600085at2759"/>
<dbReference type="KEGG" id="act:ACLA_094500"/>
<accession>A1CFV1</accession>
<dbReference type="GO" id="GO:0000978">
    <property type="term" value="F:RNA polymerase II cis-regulatory region sequence-specific DNA binding"/>
    <property type="evidence" value="ECO:0007669"/>
    <property type="project" value="TreeGrafter"/>
</dbReference>
<dbReference type="PANTHER" id="PTHR28088:SF5">
    <property type="entry name" value="TRANSCRIPTIONAL ACTIVATOR HAA1-RELATED"/>
    <property type="match status" value="1"/>
</dbReference>
<evidence type="ECO:0000256" key="5">
    <source>
        <dbReference type="ARBA" id="ARBA00023015"/>
    </source>
</evidence>
<dbReference type="OMA" id="MHGDAHG"/>
<dbReference type="GO" id="GO:0005634">
    <property type="term" value="C:nucleus"/>
    <property type="evidence" value="ECO:0007669"/>
    <property type="project" value="UniProtKB-SubCell"/>
</dbReference>
<feature type="region of interest" description="Disordered" evidence="8">
    <location>
        <begin position="67"/>
        <end position="152"/>
    </location>
</feature>
<evidence type="ECO:0000256" key="4">
    <source>
        <dbReference type="ARBA" id="ARBA00023008"/>
    </source>
</evidence>
<keyword evidence="3" id="KW-0862">Zinc</keyword>
<dbReference type="HOGENOM" id="CLU_082176_0_0_1"/>
<dbReference type="SMART" id="SM00412">
    <property type="entry name" value="Cu_FIST"/>
    <property type="match status" value="1"/>
</dbReference>
<keyword evidence="2" id="KW-0479">Metal-binding</keyword>
<dbReference type="Proteomes" id="UP000006701">
    <property type="component" value="Unassembled WGS sequence"/>
</dbReference>
<dbReference type="FunFam" id="3.90.430.10:FF:000001">
    <property type="entry name" value="Copper fist DNA-binding protein"/>
    <property type="match status" value="1"/>
</dbReference>
<dbReference type="PROSITE" id="PS50073">
    <property type="entry name" value="COPPER_FIST_2"/>
    <property type="match status" value="1"/>
</dbReference>
<dbReference type="InterPro" id="IPR001083">
    <property type="entry name" value="Cu_fist_DNA-bd_dom"/>
</dbReference>
<sequence length="225" mass="23721">MLIDGEKWACEACVRGHRVTTCKHHDRPLIRINRKGRPFSTCSVCNCTPCQAPEEHTKLRRFLPIAPRPGPANAGSVSPTALAPSPSSVTTMHHPSTNPRSGAARTAAAAAAAAAAQSQSQSQYPCAPGATQMMHAPTSPGAGTHHPMLSPAPSQFPLTGSYAAPGLVSGVDVPVSMAMMESPMLFDGYADGGVFSLEDLDVHGLPEEMLHQDWGDQFWLGDDSV</sequence>
<feature type="compositionally biased region" description="Polar residues" evidence="8">
    <location>
        <begin position="75"/>
        <end position="100"/>
    </location>
</feature>
<dbReference type="EMBL" id="DS027052">
    <property type="protein sequence ID" value="EAW11750.1"/>
    <property type="molecule type" value="Genomic_DNA"/>
</dbReference>
<name>A1CFV1_ASPCL</name>
<dbReference type="eggNOG" id="ENOG502RNTT">
    <property type="taxonomic scope" value="Eukaryota"/>
</dbReference>
<dbReference type="PANTHER" id="PTHR28088">
    <property type="entry name" value="TRANSCRIPTIONAL ACTIVATOR HAA1-RELATED"/>
    <property type="match status" value="1"/>
</dbReference>
<keyword evidence="7" id="KW-0539">Nucleus</keyword>
<dbReference type="Gene3D" id="3.90.430.10">
    <property type="entry name" value="Copper fist DNA-binding domain"/>
    <property type="match status" value="1"/>
</dbReference>
<gene>
    <name evidence="10" type="ORF">ACLA_094500</name>
</gene>
<evidence type="ECO:0000256" key="1">
    <source>
        <dbReference type="ARBA" id="ARBA00004123"/>
    </source>
</evidence>
<evidence type="ECO:0000313" key="11">
    <source>
        <dbReference type="Proteomes" id="UP000006701"/>
    </source>
</evidence>
<dbReference type="GeneID" id="4704813"/>
<feature type="domain" description="Copper-fist" evidence="9">
    <location>
        <begin position="1"/>
        <end position="39"/>
    </location>
</feature>
<reference evidence="10 11" key="1">
    <citation type="journal article" date="2008" name="PLoS Genet.">
        <title>Genomic islands in the pathogenic filamentous fungus Aspergillus fumigatus.</title>
        <authorList>
            <person name="Fedorova N.D."/>
            <person name="Khaldi N."/>
            <person name="Joardar V.S."/>
            <person name="Maiti R."/>
            <person name="Amedeo P."/>
            <person name="Anderson M.J."/>
            <person name="Crabtree J."/>
            <person name="Silva J.C."/>
            <person name="Badger J.H."/>
            <person name="Albarraq A."/>
            <person name="Angiuoli S."/>
            <person name="Bussey H."/>
            <person name="Bowyer P."/>
            <person name="Cotty P.J."/>
            <person name="Dyer P.S."/>
            <person name="Egan A."/>
            <person name="Galens K."/>
            <person name="Fraser-Liggett C.M."/>
            <person name="Haas B.J."/>
            <person name="Inman J.M."/>
            <person name="Kent R."/>
            <person name="Lemieux S."/>
            <person name="Malavazi I."/>
            <person name="Orvis J."/>
            <person name="Roemer T."/>
            <person name="Ronning C.M."/>
            <person name="Sundaram J.P."/>
            <person name="Sutton G."/>
            <person name="Turner G."/>
            <person name="Venter J.C."/>
            <person name="White O.R."/>
            <person name="Whitty B.R."/>
            <person name="Youngman P."/>
            <person name="Wolfe K.H."/>
            <person name="Goldman G.H."/>
            <person name="Wortman J.R."/>
            <person name="Jiang B."/>
            <person name="Denning D.W."/>
            <person name="Nierman W.C."/>
        </authorList>
    </citation>
    <scope>NUCLEOTIDE SEQUENCE [LARGE SCALE GENOMIC DNA]</scope>
    <source>
        <strain evidence="11">ATCC 1007 / CBS 513.65 / DSM 816 / NCTC 3887 / NRRL 1</strain>
    </source>
</reference>
<dbReference type="RefSeq" id="XP_001273176.1">
    <property type="nucleotide sequence ID" value="XM_001273175.1"/>
</dbReference>
<organism evidence="10 11">
    <name type="scientific">Aspergillus clavatus (strain ATCC 1007 / CBS 513.65 / DSM 816 / NCTC 3887 / NRRL 1 / QM 1276 / 107)</name>
    <dbReference type="NCBI Taxonomy" id="344612"/>
    <lineage>
        <taxon>Eukaryota</taxon>
        <taxon>Fungi</taxon>
        <taxon>Dikarya</taxon>
        <taxon>Ascomycota</taxon>
        <taxon>Pezizomycotina</taxon>
        <taxon>Eurotiomycetes</taxon>
        <taxon>Eurotiomycetidae</taxon>
        <taxon>Eurotiales</taxon>
        <taxon>Aspergillaceae</taxon>
        <taxon>Aspergillus</taxon>
        <taxon>Aspergillus subgen. Fumigati</taxon>
    </lineage>
</organism>
<dbReference type="GO" id="GO:0006878">
    <property type="term" value="P:intracellular copper ion homeostasis"/>
    <property type="evidence" value="ECO:0007669"/>
    <property type="project" value="TreeGrafter"/>
</dbReference>
<dbReference type="GO" id="GO:0045944">
    <property type="term" value="P:positive regulation of transcription by RNA polymerase II"/>
    <property type="evidence" value="ECO:0007669"/>
    <property type="project" value="TreeGrafter"/>
</dbReference>
<evidence type="ECO:0000256" key="7">
    <source>
        <dbReference type="ARBA" id="ARBA00023242"/>
    </source>
</evidence>
<dbReference type="VEuPathDB" id="FungiDB:ACLA_094500"/>
<evidence type="ECO:0000259" key="9">
    <source>
        <dbReference type="PROSITE" id="PS50073"/>
    </source>
</evidence>
<dbReference type="STRING" id="344612.A1CFV1"/>
<evidence type="ECO:0000256" key="2">
    <source>
        <dbReference type="ARBA" id="ARBA00022723"/>
    </source>
</evidence>
<keyword evidence="11" id="KW-1185">Reference proteome</keyword>
<feature type="compositionally biased region" description="Low complexity" evidence="8">
    <location>
        <begin position="101"/>
        <end position="123"/>
    </location>
</feature>
<dbReference type="GO" id="GO:0005507">
    <property type="term" value="F:copper ion binding"/>
    <property type="evidence" value="ECO:0007669"/>
    <property type="project" value="InterPro"/>
</dbReference>
<dbReference type="GO" id="GO:0006879">
    <property type="term" value="P:intracellular iron ion homeostasis"/>
    <property type="evidence" value="ECO:0007669"/>
    <property type="project" value="TreeGrafter"/>
</dbReference>
<evidence type="ECO:0000313" key="10">
    <source>
        <dbReference type="EMBL" id="EAW11750.1"/>
    </source>
</evidence>
<dbReference type="GO" id="GO:0000981">
    <property type="term" value="F:DNA-binding transcription factor activity, RNA polymerase II-specific"/>
    <property type="evidence" value="ECO:0007669"/>
    <property type="project" value="TreeGrafter"/>
</dbReference>
<dbReference type="InterPro" id="IPR036395">
    <property type="entry name" value="Cu_fist_DNA-bd_dom_sf"/>
</dbReference>
<dbReference type="SUPFAM" id="SSF57879">
    <property type="entry name" value="Zinc domain conserved in yeast copper-regulated transcription factors"/>
    <property type="match status" value="1"/>
</dbReference>
<dbReference type="InterPro" id="IPR051763">
    <property type="entry name" value="Copper_Homeo_Regul"/>
</dbReference>
<keyword evidence="6" id="KW-0804">Transcription</keyword>
<dbReference type="Pfam" id="PF00649">
    <property type="entry name" value="Copper-fist"/>
    <property type="match status" value="1"/>
</dbReference>
<protein>
    <submittedName>
        <fullName evidence="10">Copper fist DNA binding domain protein</fullName>
    </submittedName>
</protein>
<evidence type="ECO:0000256" key="6">
    <source>
        <dbReference type="ARBA" id="ARBA00023163"/>
    </source>
</evidence>
<dbReference type="SMART" id="SM01090">
    <property type="entry name" value="Copper-fist"/>
    <property type="match status" value="1"/>
</dbReference>
<comment type="subcellular location">
    <subcellularLocation>
        <location evidence="1">Nucleus</location>
    </subcellularLocation>
</comment>
<evidence type="ECO:0000256" key="3">
    <source>
        <dbReference type="ARBA" id="ARBA00022833"/>
    </source>
</evidence>
<evidence type="ECO:0000256" key="8">
    <source>
        <dbReference type="SAM" id="MobiDB-lite"/>
    </source>
</evidence>
<keyword evidence="4" id="KW-0186">Copper</keyword>
<dbReference type="AlphaFoldDB" id="A1CFV1"/>
<proteinExistence type="predicted"/>